<dbReference type="AlphaFoldDB" id="A0A8H7QKL4"/>
<protein>
    <recommendedName>
        <fullName evidence="9">Centromere protein O</fullName>
    </recommendedName>
</protein>
<evidence type="ECO:0000256" key="3">
    <source>
        <dbReference type="ARBA" id="ARBA00007321"/>
    </source>
</evidence>
<dbReference type="PANTHER" id="PTHR14582:SF1">
    <property type="entry name" value="CENTROMERE PROTEIN O"/>
    <property type="match status" value="1"/>
</dbReference>
<evidence type="ECO:0000256" key="6">
    <source>
        <dbReference type="ARBA" id="ARBA00023328"/>
    </source>
</evidence>
<evidence type="ECO:0000313" key="7">
    <source>
        <dbReference type="EMBL" id="KAG2193303.1"/>
    </source>
</evidence>
<evidence type="ECO:0000256" key="5">
    <source>
        <dbReference type="ARBA" id="ARBA00023242"/>
    </source>
</evidence>
<organism evidence="7 8">
    <name type="scientific">Mucor saturninus</name>
    <dbReference type="NCBI Taxonomy" id="64648"/>
    <lineage>
        <taxon>Eukaryota</taxon>
        <taxon>Fungi</taxon>
        <taxon>Fungi incertae sedis</taxon>
        <taxon>Mucoromycota</taxon>
        <taxon>Mucoromycotina</taxon>
        <taxon>Mucoromycetes</taxon>
        <taxon>Mucorales</taxon>
        <taxon>Mucorineae</taxon>
        <taxon>Mucoraceae</taxon>
        <taxon>Mucor</taxon>
    </lineage>
</organism>
<keyword evidence="5" id="KW-0539">Nucleus</keyword>
<dbReference type="InterPro" id="IPR018464">
    <property type="entry name" value="CENP-O"/>
</dbReference>
<name>A0A8H7QKL4_9FUNG</name>
<evidence type="ECO:0000256" key="4">
    <source>
        <dbReference type="ARBA" id="ARBA00022454"/>
    </source>
</evidence>
<dbReference type="Proteomes" id="UP000603453">
    <property type="component" value="Unassembled WGS sequence"/>
</dbReference>
<comment type="caution">
    <text evidence="7">The sequence shown here is derived from an EMBL/GenBank/DDBJ whole genome shotgun (WGS) entry which is preliminary data.</text>
</comment>
<dbReference type="GO" id="GO:0005634">
    <property type="term" value="C:nucleus"/>
    <property type="evidence" value="ECO:0007669"/>
    <property type="project" value="UniProtKB-SubCell"/>
</dbReference>
<comment type="subcellular location">
    <subcellularLocation>
        <location evidence="2">Chromosome</location>
        <location evidence="2">Centromere</location>
    </subcellularLocation>
    <subcellularLocation>
        <location evidence="1">Nucleus</location>
    </subcellularLocation>
</comment>
<accession>A0A8H7QKL4</accession>
<evidence type="ECO:0000256" key="1">
    <source>
        <dbReference type="ARBA" id="ARBA00004123"/>
    </source>
</evidence>
<evidence type="ECO:0000313" key="8">
    <source>
        <dbReference type="Proteomes" id="UP000603453"/>
    </source>
</evidence>
<keyword evidence="8" id="KW-1185">Reference proteome</keyword>
<keyword evidence="4" id="KW-0158">Chromosome</keyword>
<comment type="similarity">
    <text evidence="3">Belongs to the CENP-O/MCM21 family.</text>
</comment>
<evidence type="ECO:0008006" key="9">
    <source>
        <dbReference type="Google" id="ProtNLM"/>
    </source>
</evidence>
<gene>
    <name evidence="7" type="ORF">INT47_008664</name>
</gene>
<dbReference type="OrthoDB" id="10050372at2759"/>
<keyword evidence="6" id="KW-0137">Centromere</keyword>
<reference evidence="7" key="1">
    <citation type="submission" date="2020-12" db="EMBL/GenBank/DDBJ databases">
        <title>Metabolic potential, ecology and presence of endohyphal bacteria is reflected in genomic diversity of Mucoromycotina.</title>
        <authorList>
            <person name="Muszewska A."/>
            <person name="Okrasinska A."/>
            <person name="Steczkiewicz K."/>
            <person name="Drgas O."/>
            <person name="Orlowska M."/>
            <person name="Perlinska-Lenart U."/>
            <person name="Aleksandrzak-Piekarczyk T."/>
            <person name="Szatraj K."/>
            <person name="Zielenkiewicz U."/>
            <person name="Pilsyk S."/>
            <person name="Malc E."/>
            <person name="Mieczkowski P."/>
            <person name="Kruszewska J.S."/>
            <person name="Biernat P."/>
            <person name="Pawlowska J."/>
        </authorList>
    </citation>
    <scope>NUCLEOTIDE SEQUENCE</scope>
    <source>
        <strain evidence="7">WA0000017839</strain>
    </source>
</reference>
<sequence>MKKKSLPTDDDRMKAQINALQVRLNVATEKRRQLRRALIEEDLSHVVVSRLTDMIKDPTRTKASELEGMQKEIFDQLVRVAEQCTSKEIFSYYRLAGSSVFSYNENMQVVTLETFYNKVYRESFKICMDKEAQQVLHHSLPQFIPVDELVEQFLPHDLETFLRLVHDAAQAFVVRRELWKDLKRTFEIQDLNVSFTHGVVEVTVAPERLLLVTLTFSDYQSSFPTDILVHPLFRVTDEGREAFRELQRDLMMGDIQGVLTALQR</sequence>
<dbReference type="GO" id="GO:0031511">
    <property type="term" value="C:Mis6-Sim4 complex"/>
    <property type="evidence" value="ECO:0007669"/>
    <property type="project" value="TreeGrafter"/>
</dbReference>
<proteinExistence type="inferred from homology"/>
<dbReference type="Pfam" id="PF09496">
    <property type="entry name" value="CENP-O"/>
    <property type="match status" value="1"/>
</dbReference>
<evidence type="ECO:0000256" key="2">
    <source>
        <dbReference type="ARBA" id="ARBA00004584"/>
    </source>
</evidence>
<dbReference type="PANTHER" id="PTHR14582">
    <property type="entry name" value="INNER KINETOCHORE SUBUNIT MAL2"/>
    <property type="match status" value="1"/>
</dbReference>
<dbReference type="EMBL" id="JAEPRD010000241">
    <property type="protein sequence ID" value="KAG2193303.1"/>
    <property type="molecule type" value="Genomic_DNA"/>
</dbReference>
<dbReference type="CDD" id="cd23835">
    <property type="entry name" value="DRWD-N_CENP-O"/>
    <property type="match status" value="1"/>
</dbReference>